<dbReference type="Gene3D" id="2.30.30.40">
    <property type="entry name" value="SH3 Domains"/>
    <property type="match status" value="1"/>
</dbReference>
<evidence type="ECO:0000256" key="1">
    <source>
        <dbReference type="ARBA" id="ARBA00022443"/>
    </source>
</evidence>
<evidence type="ECO:0000259" key="5">
    <source>
        <dbReference type="PROSITE" id="PS51016"/>
    </source>
</evidence>
<keyword evidence="1 2" id="KW-0728">SH3 domain</keyword>
<dbReference type="SUPFAM" id="SSF50044">
    <property type="entry name" value="SH3-domain"/>
    <property type="match status" value="1"/>
</dbReference>
<reference evidence="6" key="1">
    <citation type="submission" date="2025-08" db="UniProtKB">
        <authorList>
            <consortium name="Ensembl"/>
        </authorList>
    </citation>
    <scope>IDENTIFICATION</scope>
</reference>
<evidence type="ECO:0000313" key="7">
    <source>
        <dbReference type="Proteomes" id="UP000264800"/>
    </source>
</evidence>
<dbReference type="SMART" id="SM00326">
    <property type="entry name" value="SH3"/>
    <property type="match status" value="1"/>
</dbReference>
<dbReference type="Pfam" id="PF14604">
    <property type="entry name" value="SH3_9"/>
    <property type="match status" value="1"/>
</dbReference>
<dbReference type="AlphaFoldDB" id="A0A3Q3G6M9"/>
<evidence type="ECO:0000256" key="2">
    <source>
        <dbReference type="PROSITE-ProRule" id="PRU00192"/>
    </source>
</evidence>
<dbReference type="PROSITE" id="PS50002">
    <property type="entry name" value="SH3"/>
    <property type="match status" value="1"/>
</dbReference>
<dbReference type="OMA" id="FLRRVMW"/>
<dbReference type="InterPro" id="IPR001452">
    <property type="entry name" value="SH3_domain"/>
</dbReference>
<dbReference type="Ensembl" id="ENSKMAT00000020052.1">
    <property type="protein sequence ID" value="ENSKMAP00000019787.1"/>
    <property type="gene ID" value="ENSKMAG00000014698.1"/>
</dbReference>
<name>A0A3Q3G6M9_KRYMA</name>
<evidence type="ECO:0000259" key="4">
    <source>
        <dbReference type="PROSITE" id="PS50002"/>
    </source>
</evidence>
<feature type="compositionally biased region" description="Polar residues" evidence="3">
    <location>
        <begin position="228"/>
        <end position="240"/>
    </location>
</feature>
<evidence type="ECO:0000256" key="3">
    <source>
        <dbReference type="SAM" id="MobiDB-lite"/>
    </source>
</evidence>
<dbReference type="PANTHER" id="PTHR22692">
    <property type="entry name" value="MYOSIN VII, XV"/>
    <property type="match status" value="1"/>
</dbReference>
<dbReference type="Pfam" id="PF00784">
    <property type="entry name" value="MyTH4"/>
    <property type="match status" value="1"/>
</dbReference>
<dbReference type="SMART" id="SM00139">
    <property type="entry name" value="MyTH4"/>
    <property type="match status" value="1"/>
</dbReference>
<proteinExistence type="predicted"/>
<dbReference type="GeneTree" id="ENSGT00930000151032"/>
<dbReference type="STRING" id="37003.ENSKMAP00000019787"/>
<reference evidence="6" key="2">
    <citation type="submission" date="2025-09" db="UniProtKB">
        <authorList>
            <consortium name="Ensembl"/>
        </authorList>
    </citation>
    <scope>IDENTIFICATION</scope>
</reference>
<accession>A0A3Q3G6M9</accession>
<evidence type="ECO:0000313" key="6">
    <source>
        <dbReference type="Ensembl" id="ENSKMAP00000019787.1"/>
    </source>
</evidence>
<dbReference type="Proteomes" id="UP000264800">
    <property type="component" value="Unplaced"/>
</dbReference>
<sequence>MFFFLANFNVGTTTSSIQDDNIKKRIVIAARDNWEHYFARLFTVVVRDTIVLGISHRGIRLLKMVRAAGIHPMHLKLLKGYSFAEVLSVELQGAERVELELKNDSLVLQSTRAQQITDMIQLFLTELIKDSGHVVALKTFVTDDKSLLSFNKGDVIKLLPMEVSQTGWLFGTIGGCSGLFPEDITQPSAAPDYHCLHLDRRDTRRKSMRVAKQMGSSNSEPFRREASRPSSAQESVQNSVQGSVHELENLSVIAEFATKYFRYVKRRVGTTGVPATGRSISEAVQHTEVRGYRSRKEKEMLRDEIYCQVVKQSTNNPTRSNCTFGWRLLNLITGFFPCSNILKPYVTQHLQEISQDPVHPYQELACVCQDNLQRSVTFGGRRNIPSHIEMEAILAGKTSRRFPVQLPGGVDFPVKIRSFSMAVDVVTEVCQEMGIVQLTEIKEFSLLAIRLQDGMVRPLHSEEYVFDFLLDDGSIFLSLRRIMWGTPLSFRNSLFIDFHYQQLMLSSYAGGSSSVQQTAELAALQHVAQGLISQPSLQELKEYLPSQDRLSNKVEEVKSFCQGQIAAMQSLNPQDGKRHFLSNLPLFGSNCFLAQKVSYRGCPCPCMVSINQEGLLFLNPKTQVIFSHYLYEVQSMRTIRPKKQGKLPAVDINYGNPTNPQKVTLHLEQVTSSDKLAHYIYIYIYIYTPPPHTHTHPSKK</sequence>
<dbReference type="InterPro" id="IPR036028">
    <property type="entry name" value="SH3-like_dom_sf"/>
</dbReference>
<feature type="domain" description="SH3" evidence="4">
    <location>
        <begin position="129"/>
        <end position="190"/>
    </location>
</feature>
<organism evidence="6 7">
    <name type="scientific">Kryptolebias marmoratus</name>
    <name type="common">Mangrove killifish</name>
    <name type="synonym">Rivulus marmoratus</name>
    <dbReference type="NCBI Taxonomy" id="37003"/>
    <lineage>
        <taxon>Eukaryota</taxon>
        <taxon>Metazoa</taxon>
        <taxon>Chordata</taxon>
        <taxon>Craniata</taxon>
        <taxon>Vertebrata</taxon>
        <taxon>Euteleostomi</taxon>
        <taxon>Actinopterygii</taxon>
        <taxon>Neopterygii</taxon>
        <taxon>Teleostei</taxon>
        <taxon>Neoteleostei</taxon>
        <taxon>Acanthomorphata</taxon>
        <taxon>Ovalentaria</taxon>
        <taxon>Atherinomorphae</taxon>
        <taxon>Cyprinodontiformes</taxon>
        <taxon>Rivulidae</taxon>
        <taxon>Kryptolebias</taxon>
    </lineage>
</organism>
<dbReference type="InterPro" id="IPR000857">
    <property type="entry name" value="MyTH4_dom"/>
</dbReference>
<feature type="region of interest" description="Disordered" evidence="3">
    <location>
        <begin position="209"/>
        <end position="240"/>
    </location>
</feature>
<evidence type="ECO:0008006" key="8">
    <source>
        <dbReference type="Google" id="ProtNLM"/>
    </source>
</evidence>
<dbReference type="Gene3D" id="1.25.40.530">
    <property type="entry name" value="MyTH4 domain"/>
    <property type="match status" value="1"/>
</dbReference>
<dbReference type="InterPro" id="IPR051567">
    <property type="entry name" value="Unconventional_Myosin_ATPase"/>
</dbReference>
<dbReference type="PROSITE" id="PS51016">
    <property type="entry name" value="MYTH4"/>
    <property type="match status" value="1"/>
</dbReference>
<feature type="domain" description="MyTH4" evidence="5">
    <location>
        <begin position="235"/>
        <end position="394"/>
    </location>
</feature>
<dbReference type="GO" id="GO:0005856">
    <property type="term" value="C:cytoskeleton"/>
    <property type="evidence" value="ECO:0007669"/>
    <property type="project" value="InterPro"/>
</dbReference>
<dbReference type="PANTHER" id="PTHR22692:SF16">
    <property type="entry name" value="MYOSIN XVB"/>
    <property type="match status" value="1"/>
</dbReference>
<protein>
    <recommendedName>
        <fullName evidence="8">Myosin XVB</fullName>
    </recommendedName>
</protein>
<dbReference type="InterPro" id="IPR038185">
    <property type="entry name" value="MyTH4_dom_sf"/>
</dbReference>
<keyword evidence="7" id="KW-1185">Reference proteome</keyword>